<reference evidence="1" key="1">
    <citation type="journal article" date="2021" name="PeerJ">
        <title>Extensive microbial diversity within the chicken gut microbiome revealed by metagenomics and culture.</title>
        <authorList>
            <person name="Gilroy R."/>
            <person name="Ravi A."/>
            <person name="Getino M."/>
            <person name="Pursley I."/>
            <person name="Horton D.L."/>
            <person name="Alikhan N.F."/>
            <person name="Baker D."/>
            <person name="Gharbi K."/>
            <person name="Hall N."/>
            <person name="Watson M."/>
            <person name="Adriaenssens E.M."/>
            <person name="Foster-Nyarko E."/>
            <person name="Jarju S."/>
            <person name="Secka A."/>
            <person name="Antonio M."/>
            <person name="Oren A."/>
            <person name="Chaudhuri R.R."/>
            <person name="La Ragione R."/>
            <person name="Hildebrand F."/>
            <person name="Pallen M.J."/>
        </authorList>
    </citation>
    <scope>NUCLEOTIDE SEQUENCE</scope>
    <source>
        <strain evidence="1">CHK192-9172</strain>
    </source>
</reference>
<keyword evidence="1" id="KW-0808">Transferase</keyword>
<keyword evidence="1" id="KW-0418">Kinase</keyword>
<dbReference type="AlphaFoldDB" id="A0A9D2D2T9"/>
<dbReference type="Gene3D" id="3.40.50.300">
    <property type="entry name" value="P-loop containing nucleotide triphosphate hydrolases"/>
    <property type="match status" value="1"/>
</dbReference>
<dbReference type="EMBL" id="DXCH01000170">
    <property type="protein sequence ID" value="HIZ07484.1"/>
    <property type="molecule type" value="Genomic_DNA"/>
</dbReference>
<sequence>MENIVITIARGFGSGGKYIGSKLADELGIPCYDRQLLTLASQESGIDENLFVDTNERLSGNVLTRKLKSLPFSTVLDPHEKEFLSDNNLFNIQSAILRKLAMTESFVVIGKCA</sequence>
<dbReference type="InterPro" id="IPR027417">
    <property type="entry name" value="P-loop_NTPase"/>
</dbReference>
<dbReference type="Proteomes" id="UP000824024">
    <property type="component" value="Unassembled WGS sequence"/>
</dbReference>
<feature type="non-terminal residue" evidence="1">
    <location>
        <position position="113"/>
    </location>
</feature>
<dbReference type="Pfam" id="PF13189">
    <property type="entry name" value="Cytidylate_kin2"/>
    <property type="match status" value="1"/>
</dbReference>
<organism evidence="1 2">
    <name type="scientific">Candidatus Eubacterium avistercoris</name>
    <dbReference type="NCBI Taxonomy" id="2838567"/>
    <lineage>
        <taxon>Bacteria</taxon>
        <taxon>Bacillati</taxon>
        <taxon>Bacillota</taxon>
        <taxon>Clostridia</taxon>
        <taxon>Eubacteriales</taxon>
        <taxon>Eubacteriaceae</taxon>
        <taxon>Eubacterium</taxon>
    </lineage>
</organism>
<dbReference type="GO" id="GO:0016301">
    <property type="term" value="F:kinase activity"/>
    <property type="evidence" value="ECO:0007669"/>
    <property type="project" value="UniProtKB-KW"/>
</dbReference>
<evidence type="ECO:0000313" key="2">
    <source>
        <dbReference type="Proteomes" id="UP000824024"/>
    </source>
</evidence>
<accession>A0A9D2D2T9</accession>
<name>A0A9D2D2T9_9FIRM</name>
<reference evidence="1" key="2">
    <citation type="submission" date="2021-04" db="EMBL/GenBank/DDBJ databases">
        <authorList>
            <person name="Gilroy R."/>
        </authorList>
    </citation>
    <scope>NUCLEOTIDE SEQUENCE</scope>
    <source>
        <strain evidence="1">CHK192-9172</strain>
    </source>
</reference>
<gene>
    <name evidence="1" type="ORF">IAA08_06070</name>
</gene>
<proteinExistence type="predicted"/>
<comment type="caution">
    <text evidence="1">The sequence shown here is derived from an EMBL/GenBank/DDBJ whole genome shotgun (WGS) entry which is preliminary data.</text>
</comment>
<protein>
    <submittedName>
        <fullName evidence="1">Cytidylate kinase-like family protein</fullName>
    </submittedName>
</protein>
<evidence type="ECO:0000313" key="1">
    <source>
        <dbReference type="EMBL" id="HIZ07484.1"/>
    </source>
</evidence>